<dbReference type="Proteomes" id="UP001148838">
    <property type="component" value="Unassembled WGS sequence"/>
</dbReference>
<evidence type="ECO:0000313" key="2">
    <source>
        <dbReference type="Proteomes" id="UP001148838"/>
    </source>
</evidence>
<reference evidence="1 2" key="1">
    <citation type="journal article" date="2022" name="Allergy">
        <title>Genome assembly and annotation of Periplaneta americana reveal a comprehensive cockroach allergen profile.</title>
        <authorList>
            <person name="Wang L."/>
            <person name="Xiong Q."/>
            <person name="Saelim N."/>
            <person name="Wang L."/>
            <person name="Nong W."/>
            <person name="Wan A.T."/>
            <person name="Shi M."/>
            <person name="Liu X."/>
            <person name="Cao Q."/>
            <person name="Hui J.H.L."/>
            <person name="Sookrung N."/>
            <person name="Leung T.F."/>
            <person name="Tungtrongchitr A."/>
            <person name="Tsui S.K.W."/>
        </authorList>
    </citation>
    <scope>NUCLEOTIDE SEQUENCE [LARGE SCALE GENOMIC DNA]</scope>
    <source>
        <strain evidence="1">PWHHKU_190912</strain>
    </source>
</reference>
<gene>
    <name evidence="1" type="ORF">ANN_27300</name>
</gene>
<comment type="caution">
    <text evidence="1">The sequence shown here is derived from an EMBL/GenBank/DDBJ whole genome shotgun (WGS) entry which is preliminary data.</text>
</comment>
<evidence type="ECO:0000313" key="1">
    <source>
        <dbReference type="EMBL" id="KAJ4426486.1"/>
    </source>
</evidence>
<name>A0ABQ8RXN7_PERAM</name>
<evidence type="ECO:0008006" key="3">
    <source>
        <dbReference type="Google" id="ProtNLM"/>
    </source>
</evidence>
<keyword evidence="2" id="KW-1185">Reference proteome</keyword>
<sequence length="229" mass="25743">MESELKTNLGKLPLDNNLIFPDTIKNKRGLIDSRKLRKIVRFEEFNKWYQLPQKGKGVSLYQDFTPANRWVRHHTGLSSSEWRDALKMTGNVAPVRAIPGRTQDNNHCRRCHSEVETLAHVLGSCPFGETADITKSGLISWLSTKLGTWGLVSVHGAKRPDFDVNNLPLPARRVNQVQISTEFVHTCGVTVSASGCETKWPGFESQSGKVTWLRFFPGFSLNPIRANAE</sequence>
<protein>
    <recommendedName>
        <fullName evidence="3">Reverse transcriptase zinc-binding domain-containing protein</fullName>
    </recommendedName>
</protein>
<proteinExistence type="predicted"/>
<organism evidence="1 2">
    <name type="scientific">Periplaneta americana</name>
    <name type="common">American cockroach</name>
    <name type="synonym">Blatta americana</name>
    <dbReference type="NCBI Taxonomy" id="6978"/>
    <lineage>
        <taxon>Eukaryota</taxon>
        <taxon>Metazoa</taxon>
        <taxon>Ecdysozoa</taxon>
        <taxon>Arthropoda</taxon>
        <taxon>Hexapoda</taxon>
        <taxon>Insecta</taxon>
        <taxon>Pterygota</taxon>
        <taxon>Neoptera</taxon>
        <taxon>Polyneoptera</taxon>
        <taxon>Dictyoptera</taxon>
        <taxon>Blattodea</taxon>
        <taxon>Blattoidea</taxon>
        <taxon>Blattidae</taxon>
        <taxon>Blattinae</taxon>
        <taxon>Periplaneta</taxon>
    </lineage>
</organism>
<dbReference type="EMBL" id="JAJSOF020000040">
    <property type="protein sequence ID" value="KAJ4426486.1"/>
    <property type="molecule type" value="Genomic_DNA"/>
</dbReference>
<accession>A0ABQ8RXN7</accession>